<keyword evidence="5" id="KW-0602">Photosynthesis</keyword>
<evidence type="ECO:0000256" key="9">
    <source>
        <dbReference type="ARBA" id="ARBA00022692"/>
    </source>
</evidence>
<keyword evidence="6" id="KW-0597">Phosphoprotein</keyword>
<comment type="similarity">
    <text evidence="2">Belongs to the reaction center PufL/M/PsbA/D family.</text>
</comment>
<feature type="compositionally biased region" description="Polar residues" evidence="26">
    <location>
        <begin position="758"/>
        <end position="772"/>
    </location>
</feature>
<keyword evidence="17" id="KW-0007">Acetylation</keyword>
<gene>
    <name evidence="30" type="primary">LOC104214342</name>
</gene>
<reference evidence="29" key="1">
    <citation type="journal article" date="2013" name="Genome Biol.">
        <title>Reference genomes and transcriptomes of Nicotiana sylvestris and Nicotiana tomentosiformis.</title>
        <authorList>
            <person name="Sierro N."/>
            <person name="Battey J.N."/>
            <person name="Ouadi S."/>
            <person name="Bovet L."/>
            <person name="Goepfert S."/>
            <person name="Bakaher N."/>
            <person name="Peitsch M.C."/>
            <person name="Ivanov N.V."/>
        </authorList>
    </citation>
    <scope>NUCLEOTIDE SEQUENCE [LARGE SCALE GENOMIC DNA]</scope>
</reference>
<keyword evidence="11 25" id="KW-0863">Zinc-finger</keyword>
<sequence>MGYAIVGGFYYQDPKIKNFVYVDSDAQLLNIVSNLENGDELHLYIQHIVLDPEVVDDVPPTRLICGPEIGLSEVNAASGKTNTEEREEIAAETEIRENVVDESEVREEVAAESKVGENVIDESKVREDVAAETEVRKEVDTETEVREDDVTDFDGAILDLDNSSDSEFDVRTKLKARRRKKPTVHVELPLGEGKIDRGFKDIGKNKTDKYASKLGGDEHYVDSSDIGSDDSDDGLDVEAEIGIDLPSRRKSTKLRYDPDCVVLKLRPNEATGVRVKCKSKICQWELFASLDRDLGNFIVKKYHPVHKCNPMNKNKLCDSKYIADKFRDRITSQPYIRIWEIQELVRNKLSLYVGRTICYRAKQIVLRKFMGDWKMEFARLCDYADIIKQTNPGSTCLVKSDRNSEPGKNLFKYFYVCFDALKKGWLEGYRKIIGFDGCFLKGACKGELLVAIGKNGNQQMYPIAWAMIDNESKTSWSWFINNLIVDLELGDGAGLTVMSDMQKGFLPSIQELLPNCEHQMCARHIWSNWSKTWRGEEMRKQFWRCSKASFEVKLKEELDAFGNLGKENNMCETFNSWIIAPRHKFIITMLEEIRHKVVRRHVDMIQFAETWITDISPMARVILEENKELSRKCKVLWFGTDGFEVNEYEYRYIMNLRRRTCTCRSWQLRGIPCAHAIYSIYHQEESYNYVDHWYRKETFLKAYQYFLEPIPNMKMWSDTNNMVIEPPAPKSMPGRPQKKRRKVKNEPNKKKYGKLSKQGGSQATQESTTTNRGSDRGRRKSANTSTTSGRGRGKSANTSTTNGRGRGNNTRFGRGAFPNAPPPTALRKLNVGVKRTRGRCAESATPSDGHKRSRNVGYGCYTNPTTEMTIINPGSSGERFVSYGTKVVKDTSAVNIDLGFKPHGLNYIYTSYLQPAPPVDIDGIREPVSGSLLYGNNIISGAIIPTSAAIGLHFYPIWEAASVDEWLYNGGPYELIVLHFLLGVACYMGREWELSFRLGMRPWIAVAYSAPVAAATAVFLIYPIGQGSFSDGMPLGISGTFNFMIVFQAEHNILMHPFHMLGVAGVFGGSLFSAMHGSLVTSSLIRETTENESANEGYRFGQEEETYNIVAAHGYFGRLIFQYASFNNSRSLHFFLAAWPVVGIWFTALGISTMAFNLNGFNFNQSVVDSQGRVINTWADIINRANLGMEVMHERNAHNFPLDLAAIEAPSTNG</sequence>
<dbReference type="GO" id="GO:0009535">
    <property type="term" value="C:chloroplast thylakoid membrane"/>
    <property type="evidence" value="ECO:0007669"/>
    <property type="project" value="TreeGrafter"/>
</dbReference>
<keyword evidence="14" id="KW-0460">Magnesium</keyword>
<dbReference type="GO" id="GO:0009772">
    <property type="term" value="P:photosynthetic electron transport in photosystem II"/>
    <property type="evidence" value="ECO:0007669"/>
    <property type="project" value="InterPro"/>
</dbReference>
<evidence type="ECO:0000256" key="24">
    <source>
        <dbReference type="ARBA" id="ARBA00032668"/>
    </source>
</evidence>
<keyword evidence="4" id="KW-0148">Chlorophyll</keyword>
<evidence type="ECO:0000256" key="16">
    <source>
        <dbReference type="ARBA" id="ARBA00022989"/>
    </source>
</evidence>
<organism evidence="29 30">
    <name type="scientific">Nicotiana sylvestris</name>
    <name type="common">Wood tobacco</name>
    <name type="synonym">South American tobacco</name>
    <dbReference type="NCBI Taxonomy" id="4096"/>
    <lineage>
        <taxon>Eukaryota</taxon>
        <taxon>Viridiplantae</taxon>
        <taxon>Streptophyta</taxon>
        <taxon>Embryophyta</taxon>
        <taxon>Tracheophyta</taxon>
        <taxon>Spermatophyta</taxon>
        <taxon>Magnoliopsida</taxon>
        <taxon>eudicotyledons</taxon>
        <taxon>Gunneridae</taxon>
        <taxon>Pentapetalae</taxon>
        <taxon>asterids</taxon>
        <taxon>lamiids</taxon>
        <taxon>Solanales</taxon>
        <taxon>Solanaceae</taxon>
        <taxon>Nicotianoideae</taxon>
        <taxon>Nicotianeae</taxon>
        <taxon>Nicotiana</taxon>
    </lineage>
</organism>
<dbReference type="SUPFAM" id="SSF81483">
    <property type="entry name" value="Bacterial photosystem II reaction centre, L and M subunits"/>
    <property type="match status" value="1"/>
</dbReference>
<evidence type="ECO:0000256" key="5">
    <source>
        <dbReference type="ARBA" id="ARBA00022531"/>
    </source>
</evidence>
<evidence type="ECO:0000256" key="26">
    <source>
        <dbReference type="SAM" id="MobiDB-lite"/>
    </source>
</evidence>
<dbReference type="RefSeq" id="XP_009762297.1">
    <property type="nucleotide sequence ID" value="XM_009763995.1"/>
</dbReference>
<evidence type="ECO:0000256" key="22">
    <source>
        <dbReference type="ARBA" id="ARBA00023211"/>
    </source>
</evidence>
<evidence type="ECO:0000256" key="14">
    <source>
        <dbReference type="ARBA" id="ARBA00022842"/>
    </source>
</evidence>
<dbReference type="InterPro" id="IPR006564">
    <property type="entry name" value="Znf_PMZ"/>
</dbReference>
<dbReference type="GO" id="GO:0009055">
    <property type="term" value="F:electron transfer activity"/>
    <property type="evidence" value="ECO:0007669"/>
    <property type="project" value="InterPro"/>
</dbReference>
<dbReference type="GO" id="GO:0009635">
    <property type="term" value="P:response to herbicide"/>
    <property type="evidence" value="ECO:0007669"/>
    <property type="project" value="UniProtKB-KW"/>
</dbReference>
<feature type="compositionally biased region" description="Low complexity" evidence="26">
    <location>
        <begin position="797"/>
        <end position="815"/>
    </location>
</feature>
<dbReference type="GO" id="GO:0016491">
    <property type="term" value="F:oxidoreductase activity"/>
    <property type="evidence" value="ECO:0007669"/>
    <property type="project" value="UniProtKB-KW"/>
</dbReference>
<keyword evidence="3" id="KW-0813">Transport</keyword>
<dbReference type="InterPro" id="IPR007527">
    <property type="entry name" value="Znf_SWIM"/>
</dbReference>
<dbReference type="InterPro" id="IPR036854">
    <property type="entry name" value="Photo_II_D1/D2_sf"/>
</dbReference>
<keyword evidence="20" id="KW-0408">Iron</keyword>
<evidence type="ECO:0000256" key="3">
    <source>
        <dbReference type="ARBA" id="ARBA00022448"/>
    </source>
</evidence>
<keyword evidence="19" id="KW-0560">Oxidoreductase</keyword>
<evidence type="ECO:0000256" key="17">
    <source>
        <dbReference type="ARBA" id="ARBA00022990"/>
    </source>
</evidence>
<keyword evidence="7" id="KW-0934">Plastid</keyword>
<feature type="transmembrane region" description="Helical" evidence="27">
    <location>
        <begin position="1028"/>
        <end position="1047"/>
    </location>
</feature>
<evidence type="ECO:0000256" key="25">
    <source>
        <dbReference type="PROSITE-ProRule" id="PRU00325"/>
    </source>
</evidence>
<keyword evidence="22" id="KW-0464">Manganese</keyword>
<evidence type="ECO:0000313" key="30">
    <source>
        <dbReference type="RefSeq" id="XP_009762297.1"/>
    </source>
</evidence>
<keyword evidence="10" id="KW-0479">Metal-binding</keyword>
<keyword evidence="21 27" id="KW-0472">Membrane</keyword>
<name>A0A1U7V231_NICSY</name>
<comment type="subcellular location">
    <subcellularLocation>
        <location evidence="1">Plastid membrane</location>
        <topology evidence="1">Multi-pass membrane protein</topology>
    </subcellularLocation>
</comment>
<dbReference type="InterPro" id="IPR055265">
    <property type="entry name" value="Photo_RC_L/M_CS"/>
</dbReference>
<evidence type="ECO:0000256" key="8">
    <source>
        <dbReference type="ARBA" id="ARBA00022646"/>
    </source>
</evidence>
<keyword evidence="23" id="KW-0604">Photosystem II</keyword>
<dbReference type="STRING" id="4096.A0A1U7V231"/>
<dbReference type="SMART" id="SM00575">
    <property type="entry name" value="ZnF_PMZ"/>
    <property type="match status" value="1"/>
</dbReference>
<feature type="region of interest" description="Disordered" evidence="26">
    <location>
        <begin position="837"/>
        <end position="856"/>
    </location>
</feature>
<feature type="transmembrane region" description="Helical" evidence="27">
    <location>
        <begin position="1134"/>
        <end position="1156"/>
    </location>
</feature>
<keyword evidence="16 27" id="KW-1133">Transmembrane helix</keyword>
<dbReference type="InterPro" id="IPR018289">
    <property type="entry name" value="MULE_transposase_dom"/>
</dbReference>
<keyword evidence="9 27" id="KW-0812">Transmembrane</keyword>
<keyword evidence="13" id="KW-0106">Calcium</keyword>
<feature type="domain" description="SWIM-type" evidence="28">
    <location>
        <begin position="650"/>
        <end position="684"/>
    </location>
</feature>
<dbReference type="GO" id="GO:0016168">
    <property type="term" value="F:chlorophyll binding"/>
    <property type="evidence" value="ECO:0007669"/>
    <property type="project" value="UniProtKB-KW"/>
</dbReference>
<dbReference type="Pfam" id="PF10551">
    <property type="entry name" value="MULE"/>
    <property type="match status" value="1"/>
</dbReference>
<evidence type="ECO:0000256" key="23">
    <source>
        <dbReference type="ARBA" id="ARBA00023276"/>
    </source>
</evidence>
<reference evidence="30" key="2">
    <citation type="submission" date="2025-08" db="UniProtKB">
        <authorList>
            <consortium name="RefSeq"/>
        </authorList>
    </citation>
    <scope>IDENTIFICATION</scope>
    <source>
        <tissue evidence="30">Leaf</tissue>
    </source>
</reference>
<dbReference type="PROSITE" id="PS50966">
    <property type="entry name" value="ZF_SWIM"/>
    <property type="match status" value="1"/>
</dbReference>
<protein>
    <recommendedName>
        <fullName evidence="24">32 kDa thylakoid membrane protein</fullName>
    </recommendedName>
</protein>
<keyword evidence="18" id="KW-0157">Chromophore</keyword>
<dbReference type="InterPro" id="IPR055266">
    <property type="entry name" value="D1/D2"/>
</dbReference>
<dbReference type="NCBIfam" id="TIGR01151">
    <property type="entry name" value="psbA"/>
    <property type="match status" value="1"/>
</dbReference>
<evidence type="ECO:0000256" key="4">
    <source>
        <dbReference type="ARBA" id="ARBA00022494"/>
    </source>
</evidence>
<evidence type="ECO:0000256" key="18">
    <source>
        <dbReference type="ARBA" id="ARBA00022991"/>
    </source>
</evidence>
<feature type="transmembrane region" description="Helical" evidence="27">
    <location>
        <begin position="1002"/>
        <end position="1022"/>
    </location>
</feature>
<evidence type="ECO:0000256" key="12">
    <source>
        <dbReference type="ARBA" id="ARBA00022833"/>
    </source>
</evidence>
<evidence type="ECO:0000259" key="28">
    <source>
        <dbReference type="PROSITE" id="PS50966"/>
    </source>
</evidence>
<evidence type="ECO:0000256" key="11">
    <source>
        <dbReference type="ARBA" id="ARBA00022771"/>
    </source>
</evidence>
<dbReference type="CDD" id="cd09289">
    <property type="entry name" value="Photosystem-II_D1"/>
    <property type="match status" value="1"/>
</dbReference>
<proteinExistence type="inferred from homology"/>
<accession>A0A1U7V231</accession>
<dbReference type="Pfam" id="PF00124">
    <property type="entry name" value="Photo_RC"/>
    <property type="match status" value="1"/>
</dbReference>
<dbReference type="PANTHER" id="PTHR33149">
    <property type="entry name" value="PHOTOSYSTEM II PROTEIN D1"/>
    <property type="match status" value="1"/>
</dbReference>
<evidence type="ECO:0000256" key="7">
    <source>
        <dbReference type="ARBA" id="ARBA00022640"/>
    </source>
</evidence>
<dbReference type="HAMAP" id="MF_01379">
    <property type="entry name" value="PSII_PsbA_D1"/>
    <property type="match status" value="1"/>
</dbReference>
<dbReference type="GO" id="GO:0008270">
    <property type="term" value="F:zinc ion binding"/>
    <property type="evidence" value="ECO:0007669"/>
    <property type="project" value="UniProtKB-KW"/>
</dbReference>
<evidence type="ECO:0000313" key="29">
    <source>
        <dbReference type="Proteomes" id="UP000189701"/>
    </source>
</evidence>
<dbReference type="PROSITE" id="PS00244">
    <property type="entry name" value="REACTION_CENTER"/>
    <property type="match status" value="1"/>
</dbReference>
<dbReference type="InterPro" id="IPR000484">
    <property type="entry name" value="Photo_RC_L/M"/>
</dbReference>
<evidence type="ECO:0000256" key="15">
    <source>
        <dbReference type="ARBA" id="ARBA00022982"/>
    </source>
</evidence>
<evidence type="ECO:0000256" key="2">
    <source>
        <dbReference type="ARBA" id="ARBA00008204"/>
    </source>
</evidence>
<dbReference type="InterPro" id="IPR005867">
    <property type="entry name" value="PSII_D1"/>
</dbReference>
<dbReference type="Gene3D" id="1.20.85.10">
    <property type="entry name" value="Photosystem II protein D1-like"/>
    <property type="match status" value="1"/>
</dbReference>
<keyword evidence="15" id="KW-0249">Electron transport</keyword>
<evidence type="ECO:0000256" key="13">
    <source>
        <dbReference type="ARBA" id="ARBA00022837"/>
    </source>
</evidence>
<dbReference type="Proteomes" id="UP000189701">
    <property type="component" value="Unplaced"/>
</dbReference>
<feature type="region of interest" description="Disordered" evidence="26">
    <location>
        <begin position="724"/>
        <end position="832"/>
    </location>
</feature>
<keyword evidence="29" id="KW-1185">Reference proteome</keyword>
<evidence type="ECO:0000256" key="21">
    <source>
        <dbReference type="ARBA" id="ARBA00023136"/>
    </source>
</evidence>
<evidence type="ECO:0000256" key="19">
    <source>
        <dbReference type="ARBA" id="ARBA00023002"/>
    </source>
</evidence>
<keyword evidence="8" id="KW-0359">Herbicide resistance</keyword>
<dbReference type="Pfam" id="PF04434">
    <property type="entry name" value="SWIM"/>
    <property type="match status" value="1"/>
</dbReference>
<evidence type="ECO:0000256" key="27">
    <source>
        <dbReference type="SAM" id="Phobius"/>
    </source>
</evidence>
<keyword evidence="12" id="KW-0862">Zinc</keyword>
<evidence type="ECO:0000256" key="6">
    <source>
        <dbReference type="ARBA" id="ARBA00022553"/>
    </source>
</evidence>
<dbReference type="GO" id="GO:0009523">
    <property type="term" value="C:photosystem II"/>
    <property type="evidence" value="ECO:0007669"/>
    <property type="project" value="UniProtKB-KW"/>
</dbReference>
<evidence type="ECO:0000256" key="1">
    <source>
        <dbReference type="ARBA" id="ARBA00004446"/>
    </source>
</evidence>
<dbReference type="PANTHER" id="PTHR33149:SF12">
    <property type="entry name" value="PHOTOSYSTEM II D2 PROTEIN"/>
    <property type="match status" value="1"/>
</dbReference>
<feature type="transmembrane region" description="Helical" evidence="27">
    <location>
        <begin position="1059"/>
        <end position="1079"/>
    </location>
</feature>
<dbReference type="AlphaFoldDB" id="A0A1U7V231"/>
<evidence type="ECO:0000256" key="20">
    <source>
        <dbReference type="ARBA" id="ARBA00023004"/>
    </source>
</evidence>
<evidence type="ECO:0000256" key="10">
    <source>
        <dbReference type="ARBA" id="ARBA00022723"/>
    </source>
</evidence>